<proteinExistence type="predicted"/>
<accession>A0ACC2GYW5</accession>
<evidence type="ECO:0000313" key="1">
    <source>
        <dbReference type="EMBL" id="KAJ8008676.1"/>
    </source>
</evidence>
<gene>
    <name evidence="1" type="ORF">DPEC_G00080890</name>
</gene>
<name>A0ACC2GYW5_DALPE</name>
<dbReference type="Proteomes" id="UP001157502">
    <property type="component" value="Chromosome 7"/>
</dbReference>
<evidence type="ECO:0000313" key="2">
    <source>
        <dbReference type="Proteomes" id="UP001157502"/>
    </source>
</evidence>
<dbReference type="EMBL" id="CM055734">
    <property type="protein sequence ID" value="KAJ8008676.1"/>
    <property type="molecule type" value="Genomic_DNA"/>
</dbReference>
<protein>
    <submittedName>
        <fullName evidence="1">Uncharacterized protein</fullName>
    </submittedName>
</protein>
<keyword evidence="2" id="KW-1185">Reference proteome</keyword>
<organism evidence="1 2">
    <name type="scientific">Dallia pectoralis</name>
    <name type="common">Alaska blackfish</name>
    <dbReference type="NCBI Taxonomy" id="75939"/>
    <lineage>
        <taxon>Eukaryota</taxon>
        <taxon>Metazoa</taxon>
        <taxon>Chordata</taxon>
        <taxon>Craniata</taxon>
        <taxon>Vertebrata</taxon>
        <taxon>Euteleostomi</taxon>
        <taxon>Actinopterygii</taxon>
        <taxon>Neopterygii</taxon>
        <taxon>Teleostei</taxon>
        <taxon>Protacanthopterygii</taxon>
        <taxon>Esociformes</taxon>
        <taxon>Umbridae</taxon>
        <taxon>Dallia</taxon>
    </lineage>
</organism>
<reference evidence="1" key="1">
    <citation type="submission" date="2021-05" db="EMBL/GenBank/DDBJ databases">
        <authorList>
            <person name="Pan Q."/>
            <person name="Jouanno E."/>
            <person name="Zahm M."/>
            <person name="Klopp C."/>
            <person name="Cabau C."/>
            <person name="Louis A."/>
            <person name="Berthelot C."/>
            <person name="Parey E."/>
            <person name="Roest Crollius H."/>
            <person name="Montfort J."/>
            <person name="Robinson-Rechavi M."/>
            <person name="Bouchez O."/>
            <person name="Lampietro C."/>
            <person name="Lopez Roques C."/>
            <person name="Donnadieu C."/>
            <person name="Postlethwait J."/>
            <person name="Bobe J."/>
            <person name="Dillon D."/>
            <person name="Chandos A."/>
            <person name="von Hippel F."/>
            <person name="Guiguen Y."/>
        </authorList>
    </citation>
    <scope>NUCLEOTIDE SEQUENCE</scope>
    <source>
        <strain evidence="1">YG-Jan2019</strain>
    </source>
</reference>
<sequence length="244" mass="26813">MFLWGHMTAPMKMKAGFSRKNAEAILMIIYMCLFGGYQLTELQICNLCNGRVENRTATGKFCSAAAGLIDGRCCLQRKENASDTDYVIGLDLSNCSLNHVDNLQEASTAAMLDLSMNPLTSLDDLLFHGFIQLGNLILPSNLVCPGGNASWEKVEVKGEILLCEGQKDICNQTGHLALICPENSLCSPDGPGLFQCDCIEDFHGYKCLREGRFPIIQVFGPLGASTLLVSILLWVSQRRKAKWV</sequence>
<comment type="caution">
    <text evidence="1">The sequence shown here is derived from an EMBL/GenBank/DDBJ whole genome shotgun (WGS) entry which is preliminary data.</text>
</comment>